<dbReference type="CDD" id="cd22160">
    <property type="entry name" value="F-box_AtFBL13-like"/>
    <property type="match status" value="1"/>
</dbReference>
<accession>A0A7J7LKC6</accession>
<dbReference type="InterPro" id="IPR053781">
    <property type="entry name" value="F-box_AtFBL13-like"/>
</dbReference>
<dbReference type="InterPro" id="IPR001810">
    <property type="entry name" value="F-box_dom"/>
</dbReference>
<dbReference type="SUPFAM" id="SSF81383">
    <property type="entry name" value="F-box domain"/>
    <property type="match status" value="1"/>
</dbReference>
<evidence type="ECO:0000313" key="3">
    <source>
        <dbReference type="Proteomes" id="UP000541444"/>
    </source>
</evidence>
<dbReference type="InterPro" id="IPR036047">
    <property type="entry name" value="F-box-like_dom_sf"/>
</dbReference>
<dbReference type="PANTHER" id="PTHR31900:SF27">
    <property type="entry name" value="FBD DOMAIN-CONTAINING PROTEIN"/>
    <property type="match status" value="1"/>
</dbReference>
<dbReference type="SMART" id="SM00579">
    <property type="entry name" value="FBD"/>
    <property type="match status" value="1"/>
</dbReference>
<name>A0A7J7LKC6_9MAGN</name>
<dbReference type="Proteomes" id="UP000541444">
    <property type="component" value="Unassembled WGS sequence"/>
</dbReference>
<sequence>MRNHQRTQRRGGATAALGGDVSDLISSLPDSIKLEILSFLPIKDVFQTDILSKRWRGLWHFIRKLDFSLLPTTPQYLQDLNRSLTLLKTPKIESFQLCSVISAPYDCHFHEWIMFALKRGVKEVNLHFSRQQEGIKTYILPREILECRSLTSLMLCGCNIEFLVCHSANLSLVKTLRLMYCEIGSIDHLIAGCPALENLEILGCYVLTTIRISSIRNPRLKYLKVNQIKLLELDIDAPNLVSLDISGEVFVQVSLTNVASLAQVGLGLEFEWTWYNADKCCEILWKPLEAIGHVKDLTLLNTCVQVLAVQALKGLPAPTYKGKSLTMMTALYEWELRGIASMLGSSTNIETLNILIKSEFIVWFEAEFVEVCNTDGDYWKTLETPFHCLLHHVKTIDITMEERELERHNADKEDLDYYKAYDKETNLVQFLLKNALVLEEMTICIYKVARVSNARLLRQISRTIRRFPKAPSAKISILCR</sequence>
<dbReference type="EMBL" id="JACGCM010002221">
    <property type="protein sequence ID" value="KAF6143083.1"/>
    <property type="molecule type" value="Genomic_DNA"/>
</dbReference>
<dbReference type="Gene3D" id="3.80.10.10">
    <property type="entry name" value="Ribonuclease Inhibitor"/>
    <property type="match status" value="1"/>
</dbReference>
<dbReference type="InterPro" id="IPR006566">
    <property type="entry name" value="FBD"/>
</dbReference>
<protein>
    <recommendedName>
        <fullName evidence="1">F-box domain-containing protein</fullName>
    </recommendedName>
</protein>
<comment type="caution">
    <text evidence="2">The sequence shown here is derived from an EMBL/GenBank/DDBJ whole genome shotgun (WGS) entry which is preliminary data.</text>
</comment>
<dbReference type="Pfam" id="PF23622">
    <property type="entry name" value="LRR_At1g61320_AtMIF1"/>
    <property type="match status" value="1"/>
</dbReference>
<dbReference type="Gene3D" id="1.20.1280.50">
    <property type="match status" value="1"/>
</dbReference>
<organism evidence="2 3">
    <name type="scientific">Kingdonia uniflora</name>
    <dbReference type="NCBI Taxonomy" id="39325"/>
    <lineage>
        <taxon>Eukaryota</taxon>
        <taxon>Viridiplantae</taxon>
        <taxon>Streptophyta</taxon>
        <taxon>Embryophyta</taxon>
        <taxon>Tracheophyta</taxon>
        <taxon>Spermatophyta</taxon>
        <taxon>Magnoliopsida</taxon>
        <taxon>Ranunculales</taxon>
        <taxon>Circaeasteraceae</taxon>
        <taxon>Kingdonia</taxon>
    </lineage>
</organism>
<gene>
    <name evidence="2" type="ORF">GIB67_041151</name>
</gene>
<evidence type="ECO:0000313" key="2">
    <source>
        <dbReference type="EMBL" id="KAF6143083.1"/>
    </source>
</evidence>
<dbReference type="InterPro" id="IPR050232">
    <property type="entry name" value="FBL13/AtMIF1-like"/>
</dbReference>
<dbReference type="InterPro" id="IPR055357">
    <property type="entry name" value="LRR_At1g61320_AtMIF1"/>
</dbReference>
<proteinExistence type="predicted"/>
<dbReference type="OrthoDB" id="1939276at2759"/>
<dbReference type="PROSITE" id="PS50181">
    <property type="entry name" value="FBOX"/>
    <property type="match status" value="1"/>
</dbReference>
<dbReference type="InterPro" id="IPR032675">
    <property type="entry name" value="LRR_dom_sf"/>
</dbReference>
<dbReference type="Pfam" id="PF00646">
    <property type="entry name" value="F-box"/>
    <property type="match status" value="1"/>
</dbReference>
<dbReference type="SUPFAM" id="SSF52058">
    <property type="entry name" value="L domain-like"/>
    <property type="match status" value="1"/>
</dbReference>
<evidence type="ECO:0000259" key="1">
    <source>
        <dbReference type="PROSITE" id="PS50181"/>
    </source>
</evidence>
<dbReference type="AlphaFoldDB" id="A0A7J7LKC6"/>
<dbReference type="PANTHER" id="PTHR31900">
    <property type="entry name" value="F-BOX/RNI SUPERFAMILY PROTEIN-RELATED"/>
    <property type="match status" value="1"/>
</dbReference>
<keyword evidence="3" id="KW-1185">Reference proteome</keyword>
<feature type="domain" description="F-box" evidence="1">
    <location>
        <begin position="22"/>
        <end position="58"/>
    </location>
</feature>
<reference evidence="2 3" key="1">
    <citation type="journal article" date="2020" name="IScience">
        <title>Genome Sequencing of the Endangered Kingdonia uniflora (Circaeasteraceae, Ranunculales) Reveals Potential Mechanisms of Evolutionary Specialization.</title>
        <authorList>
            <person name="Sun Y."/>
            <person name="Deng T."/>
            <person name="Zhang A."/>
            <person name="Moore M.J."/>
            <person name="Landis J.B."/>
            <person name="Lin N."/>
            <person name="Zhang H."/>
            <person name="Zhang X."/>
            <person name="Huang J."/>
            <person name="Zhang X."/>
            <person name="Sun H."/>
            <person name="Wang H."/>
        </authorList>
    </citation>
    <scope>NUCLEOTIDE SEQUENCE [LARGE SCALE GENOMIC DNA]</scope>
    <source>
        <strain evidence="2">TB1705</strain>
        <tissue evidence="2">Leaf</tissue>
    </source>
</reference>